<evidence type="ECO:0000256" key="3">
    <source>
        <dbReference type="ARBA" id="ARBA00022729"/>
    </source>
</evidence>
<evidence type="ECO:0000256" key="4">
    <source>
        <dbReference type="SAM" id="MobiDB-lite"/>
    </source>
</evidence>
<dbReference type="SUPFAM" id="SSF51126">
    <property type="entry name" value="Pectin lyase-like"/>
    <property type="match status" value="1"/>
</dbReference>
<dbReference type="InterPro" id="IPR008638">
    <property type="entry name" value="FhaB/CdiA-like_TPS"/>
</dbReference>
<sequence length="4365" mass="442789">MRGIRSVLRAAGGATRCARVFRRKSKSMSVHAGSTPSSFSCWSFSHRYGRPALLAGVSALSLMLAAPAHARSLNGGGFAVSAPNVASDAAAQGAQQAAGVAKQTQDSLARAARAVQDMQAMQAAARAAATGRQTSLTAPAAIPNGLAAGGLLPNPPAGWSGANAPTQGVDGAGRTQVNIRQTGQQAILNWTSFNVGARTTLTFDQQGNANWVALNRVNGATAPSQILGDIKADGHVYVINQSGVIFGGGSQINVGSLIASTADISDTQFRNTGIYSTQTGNSYTPSFTAAGGKVVVEAGASISTTAPTSVTSGGGYVLMIGSEVSNAGAIATPKGQTILAAGDNFILRKGYSTDANQFSTTNGSEIAPVIAAGSAAGRVTNTGIVLSQQGDITLAGRGVTQDGVLLSTTSVNQRGSIHLLNAASDAGGSVTMTGKSLSWIVPELESSDTALNAQRDALIAASGLNPLAAQFDNLSRLTDRRDQSRVEIVTGGLVNFQNGSLTVAQGGQVAVSAGARVFAETGSIIDVSGVQGAVRPMSANQVEVNVQGSELRDSPVNRDSGALIGKNVWIDIRDLTFVAAGTGGYAGERYYTKGGLLEIGGYLGKTGHTIGEWAAVGGSITLSAPQVVAQQGAKFDISGGSVSYQGGWILSTVLIGSDGRRYTFDNAPADMKVVAAGGGFVRTHRIQGKVADALTEVWTNPLDRGATARWEDGYTVGRDAGRLNLSTPTSVFEADIIANVVTGERQSSARATGVADGYKQAQNAAPLAGALGLARYDATPNQVAAYGSDVRFSDVADISAGLSATNLLPSVRTNTAWFDADRINAAHLGGLDIGTSDTITIDRPITLAAGGKINLNAAVVDIKADVTARGGSLVIDNVLAGAASGGRGAYAALLKNGLSSITLYDGATLDLRGLWVNAALESEDEPKQAFINGGSVTLRSTHDVTLQAGSVIDVSSGAAILATGKTKGGIGGNVTLIADQQNSTVTANGLLTLDGTIRAYGVSGGGTLKLESGTAIAIGGKVLATDGVLGAGETAPADLVLAQDYQVKAGEVLPASYSYQATWFQPGDTVTGGKPVVDKVTLAADWTPPLTSNPYFTYLIETGADKKGPHYNISHWSTVVIPAGTVVSIDPYYINSLYLYTLPAAVFPNGLPSSVPFTRTAAAGTLAPSDGTIAAGTLIAAGTVVQRAMAVKEILQVDASLLQSGFSSYDINGRQGVVVAAGARLDVAMPIYRLTDAAFSVATGEDPSRALSVWTPPEWTEDASKSSLTQRGGASLTLRSNVGEGTLTVASGPISIQAGASIRVDTGQSISLQAKDFTIDGALTAPGGTISLTQAAASLNQSTGDNKAGLIWIGDDAVLDVAARAVTATNARGERYGVVGNGGSILIGGAVDWETTGESFTPNAFAVIRPGARLDASGASAVLDIPGSGLAKTSTPLEVASNGGSIVIKSSNGLYLDGTLRAAGGGANAAGGTLALALEAPNYLSLSTSGDVLRHRELVIANVQGDSAIAGAGSMVEAKAGLVTGTARLGVDRIKAGGFGTLSLLSDGLISFDGDVTLAMNQSLSLYAGAYALGANAGVDSRVSLAAPYVRLAGVTRPGKDTYTLPTVRWDEGYGAPSQQSGSAVFSVAADLIDIRDRVVFGVHKSINTQAESYTLDRRGFALVDLLSRGDVRMLGGAQTRGALLQTPGNITVTAAQIYPASRATGTITAGYIAGSAAKLLVGSVLNIQRYGDTDPDAPYSAFGLLTLAADTINQGGVVRAPFGGIVLGSLSSGSVPQADTIHLLPGSITSVSGVGLVMPYGGTVDGVSYTYNGATVAASSPAITLNGLHIDADAGSLIDLSGGGELTGAGFVSGRGGSVNILTTPLVNANPGYSYSAKGNQVYAIVPSSSVSYAPAVQEAGYGLPAVGRQITIPEGVPGLAAGAYTLMPATYALLPGAYRVELGSTVSPAVTGVAATGSGSYIVSAYLSVANTAIRSSLPNRVIITAADQVRKHSSFNETTYDAYVLANAETNSVARGWMTVDAGGLTMLLDKARVGDDRMQLLFDGALRIRAEAGSDGYSGAVSITGISEILATGQGATAGMVAASVSADELSKLDAPRLNLNDGYFGDIVLRSGARLSAAEIVFNSRGRSWRQERGAITIEEGATISTIGRGSPGNDTSAPYVVDTGMLIVSNGVVTLLRGGTESANVDITIGACVTAACNRTTTIASEGAIGVMTAGAVTVADNVSYGTRNLVLGLSAINLGSDASIATAAAAGRLPTGLTLNQAVLARLLAGNTAIGAPALETLALTAHDAVNVFGDVTLDASTLGRLVLATPAIYGYGAAGSTATIRAGEFVWTGSSSAPGAAMADRLGDGALNIVANRVVFGYGPNTQPSTTIVDNRIALGFAAVNITAASSVTSTNKSTLGVYARQGAYDAVTGYQHSGGNLTITTPLFTGAAGSVNTITAGGAIRIAGTGGAAASVDELGATLKLTGANVLIDSSVVLPSGRLELTAAGDIVLGDNSRLDLSGRAVVLFDVTKYSWGGDLVMSSSAGNITQAAGSVIDLSAQYNSGGTATVTALGAGAGHVDLAGAFRGGATGFYDAGGTYVPYDAAELDVYAQTLADFAGLNARLNAGELFGARRFQIKQGSLVVGNEVKAREVEITLDGGSLTVNGAIDASGFQVGTIRLAAMGDLTINGTLDAHGTGMRFDSYGKIIESPNRAIVDLTTRMGTLTIGGNAAFDLRAGANVAFGAGTYLNDGVARGTLTLNAPRLGGSGVAAGARGIDGANDVAVNVQGTPLIRGAKTIAVNAFRIYDDAPLAAAPDVTGYKPQEITQSYVADLDSDSVAFINAALANTSLSARLAGLGSYHLRPGVDIVSKVSADNPNGDLTVAGDLDLSGYRYGPNADRNVNSATYGFGEPGAFNIRAVGNLNIHGSINDGFAPPPSTPDDVKGWLLEEGVVPYGGDLVLATAVTLETGTVFKAGVTLNYDLPAYFGTERTGATSLPSGTVLPVRATLASSLALSAGTVVQATIYNADGSVAYAAGMVLPNAVTLSAGMQLGAGTVLKSAASFAALVWPKGAPLPVDMTSTAQMTLAAGSLIPAQTNVKLVGGQAVDLRGTTGGIQGRNWALASMLAAGAKSSDLTLVAGADLGSANVRARNALGKGDIILADTHYVARYASGGDLLNLNQAGAEALCAVVCGDYHFTVNDLIGKSEAQIATLLGGSWAETVDYYGMPADFWNPAKGNIELGLTQKGLDALMTALGGYLPDGITDPSALLHKTRLEVATLYGDPSYSWDDMIGQYPSNFADPAQNNLGPITLPATTTVVAPSFSVVRTGAGDLSLVAAGSIKMQSLYGVYTAGTATAVDPSYNLARSVTADGTLLGSANADYATAALASYQAWYPDHGGNVLIAAGGDLIGDIYGQSYRASPSSVLTGNWLWRQGSGTAAVDDTIETSWWINFGAYVPKKTNSTNYDIPDLVGFTGIGALGGGNITIRVGGNAGAITQRNSTGGETSGVDRSQGLVVAVGSTGRVGADGSLTLTGGGDIDMRIAGALNPNLAITTDSSAQKQALGGSLINLRGTLSVAAASIGGIDLIYGLRDSYDTRGADPYEATQSLATSGITVAPGDATVYLQTLGDLVLGGAGDPGRSVTPSNSAFSVGGVDYASGGGSWFTLWTDHTAINLVSAGGNLTPTTSTSDSGAHSGAGNNNSDQNTTDGWFTYPSILRAAALGGSIYYGIDALPLMRYSGDSAVYPTITLAPSATGSLEMLAQDSIYAGHYAFSLSGAGTELPTPFNPAFAGYENDVYGNIKLIVTNASPNGIRDVNTGGPISGSLFVFGPNDAKIALDRADDADPVRFYAGEGDIVGLVTGETVTFLSGKTWLNASAPVVVRAGRDIVAAGLAPGVTVAGAAAINGYSHGNLIVHSDANDVSIFSAGRDILYANIDIAGPGALEISAGRNLYQAAKGAITSLGAIASGDTRPGASIAILAGVGEAGPDYENLAALYLDPSRLAVAGVPLADQPGKVAKTYEKELAAWLKDRYGFDGTEAEALAYFGALAPERQRIFLRQVYFAELTASGREYNDSASTRYGSYLRGRNAIAALFPDRDGNGQPVMRAGDITMYGGAGVRTQKGGDIQMLSPGGRTIIGIEGQAPPASAGLVTLGQGDIQLYSKGSILLGLSRIMTTFGGDIIAWSAEGDINAGRGSKTTVVYTPPRRVYDSYGNVSLSPQAPSSGAGIATLNPIPEVKAGDVDLIAPLGAIDAGEAGIRVSGNLNLAALQILNAANIQVQGKSTGVPTVQAPNISASLAASNATAATQQTAAPNAGSGNDRPSVIIVEVLGYGGGDGEPRQQEDKRRNDRERQTYNQNSAVQFVAFGAKQ</sequence>
<evidence type="ECO:0000313" key="7">
    <source>
        <dbReference type="Proteomes" id="UP000239089"/>
    </source>
</evidence>
<dbReference type="InterPro" id="IPR021026">
    <property type="entry name" value="Filamn_hemagglutn_DUF3739"/>
</dbReference>
<comment type="subcellular location">
    <subcellularLocation>
        <location evidence="1">Secreted</location>
    </subcellularLocation>
</comment>
<evidence type="ECO:0000259" key="5">
    <source>
        <dbReference type="SMART" id="SM00912"/>
    </source>
</evidence>
<feature type="domain" description="Filamentous haemagglutinin FhaB/tRNA nuclease CdiA-like TPS" evidence="5">
    <location>
        <begin position="155"/>
        <end position="268"/>
    </location>
</feature>
<name>A0A2S6N1C2_9HYPH</name>
<keyword evidence="3" id="KW-0732">Signal</keyword>
<dbReference type="EMBL" id="NHSJ01000109">
    <property type="protein sequence ID" value="PPQ28423.1"/>
    <property type="molecule type" value="Genomic_DNA"/>
</dbReference>
<dbReference type="InterPro" id="IPR011050">
    <property type="entry name" value="Pectin_lyase_fold/virulence"/>
</dbReference>
<dbReference type="GO" id="GO:0005576">
    <property type="term" value="C:extracellular region"/>
    <property type="evidence" value="ECO:0007669"/>
    <property type="project" value="UniProtKB-SubCell"/>
</dbReference>
<dbReference type="PANTHER" id="PTHR12338:SF8">
    <property type="entry name" value="HEME_HEMOPEXIN-BINDING PROTEIN"/>
    <property type="match status" value="1"/>
</dbReference>
<evidence type="ECO:0000313" key="6">
    <source>
        <dbReference type="EMBL" id="PPQ28423.1"/>
    </source>
</evidence>
<dbReference type="OrthoDB" id="1776524at2"/>
<keyword evidence="7" id="KW-1185">Reference proteome</keyword>
<gene>
    <name evidence="6" type="ORF">CCR94_17850</name>
</gene>
<accession>A0A2S6N1C2</accession>
<comment type="caution">
    <text evidence="6">The sequence shown here is derived from an EMBL/GenBank/DDBJ whole genome shotgun (WGS) entry which is preliminary data.</text>
</comment>
<proteinExistence type="predicted"/>
<dbReference type="PANTHER" id="PTHR12338">
    <property type="entry name" value="AUTOTRANSPORTER"/>
    <property type="match status" value="1"/>
</dbReference>
<reference evidence="6 7" key="1">
    <citation type="journal article" date="2018" name="Arch. Microbiol.">
        <title>New insights into the metabolic potential of the phototrophic purple bacterium Rhodopila globiformis DSM 161(T) from its draft genome sequence and evidence for a vanadium-dependent nitrogenase.</title>
        <authorList>
            <person name="Imhoff J.F."/>
            <person name="Rahn T."/>
            <person name="Kunzel S."/>
            <person name="Neulinger S.C."/>
        </authorList>
    </citation>
    <scope>NUCLEOTIDE SEQUENCE [LARGE SCALE GENOMIC DNA]</scope>
    <source>
        <strain evidence="6 7">DSM 16996</strain>
    </source>
</reference>
<protein>
    <submittedName>
        <fullName evidence="6">Filamentous hemagglutinin</fullName>
    </submittedName>
</protein>
<dbReference type="Pfam" id="PF05860">
    <property type="entry name" value="TPS"/>
    <property type="match status" value="1"/>
</dbReference>
<feature type="compositionally biased region" description="Basic and acidic residues" evidence="4">
    <location>
        <begin position="4332"/>
        <end position="4348"/>
    </location>
</feature>
<feature type="region of interest" description="Disordered" evidence="4">
    <location>
        <begin position="3679"/>
        <end position="3699"/>
    </location>
</feature>
<dbReference type="NCBIfam" id="TIGR01901">
    <property type="entry name" value="adhes_NPXG"/>
    <property type="match status" value="1"/>
</dbReference>
<dbReference type="InterPro" id="IPR050909">
    <property type="entry name" value="Bact_Autotransporter_VF"/>
</dbReference>
<organism evidence="6 7">
    <name type="scientific">Rhodoblastus sphagnicola</name>
    <dbReference type="NCBI Taxonomy" id="333368"/>
    <lineage>
        <taxon>Bacteria</taxon>
        <taxon>Pseudomonadati</taxon>
        <taxon>Pseudomonadota</taxon>
        <taxon>Alphaproteobacteria</taxon>
        <taxon>Hyphomicrobiales</taxon>
        <taxon>Rhodoblastaceae</taxon>
        <taxon>Rhodoblastus</taxon>
    </lineage>
</organism>
<evidence type="ECO:0000256" key="2">
    <source>
        <dbReference type="ARBA" id="ARBA00022525"/>
    </source>
</evidence>
<evidence type="ECO:0000256" key="1">
    <source>
        <dbReference type="ARBA" id="ARBA00004613"/>
    </source>
</evidence>
<dbReference type="Pfam" id="PF12545">
    <property type="entry name" value="DUF3739"/>
    <property type="match status" value="1"/>
</dbReference>
<keyword evidence="2" id="KW-0964">Secreted</keyword>
<dbReference type="SMART" id="SM00912">
    <property type="entry name" value="Haemagg_act"/>
    <property type="match status" value="1"/>
</dbReference>
<dbReference type="Proteomes" id="UP000239089">
    <property type="component" value="Unassembled WGS sequence"/>
</dbReference>
<dbReference type="Gene3D" id="2.160.20.10">
    <property type="entry name" value="Single-stranded right-handed beta-helix, Pectin lyase-like"/>
    <property type="match status" value="2"/>
</dbReference>
<dbReference type="InterPro" id="IPR012334">
    <property type="entry name" value="Pectin_lyas_fold"/>
</dbReference>
<feature type="region of interest" description="Disordered" evidence="4">
    <location>
        <begin position="4326"/>
        <end position="4354"/>
    </location>
</feature>